<dbReference type="InterPro" id="IPR008984">
    <property type="entry name" value="SMAD_FHA_dom_sf"/>
</dbReference>
<dbReference type="PANTHER" id="PTHR23308">
    <property type="entry name" value="NUCLEAR INHIBITOR OF PROTEIN PHOSPHATASE-1"/>
    <property type="match status" value="1"/>
</dbReference>
<dbReference type="InterPro" id="IPR050923">
    <property type="entry name" value="Cell_Proc_Reg/RNA_Proc"/>
</dbReference>
<keyword evidence="1" id="KW-0597">Phosphoprotein</keyword>
<accession>A0A839DVY7</accession>
<evidence type="ECO:0000313" key="4">
    <source>
        <dbReference type="EMBL" id="MBA8824929.1"/>
    </source>
</evidence>
<dbReference type="InterPro" id="IPR000253">
    <property type="entry name" value="FHA_dom"/>
</dbReference>
<evidence type="ECO:0000259" key="3">
    <source>
        <dbReference type="PROSITE" id="PS50006"/>
    </source>
</evidence>
<evidence type="ECO:0000256" key="1">
    <source>
        <dbReference type="ARBA" id="ARBA00022553"/>
    </source>
</evidence>
<dbReference type="PROSITE" id="PS50006">
    <property type="entry name" value="FHA_DOMAIN"/>
    <property type="match status" value="1"/>
</dbReference>
<dbReference type="SUPFAM" id="SSF49879">
    <property type="entry name" value="SMAD/FHA domain"/>
    <property type="match status" value="1"/>
</dbReference>
<feature type="region of interest" description="Disordered" evidence="2">
    <location>
        <begin position="1"/>
        <end position="28"/>
    </location>
</feature>
<dbReference type="AlphaFoldDB" id="A0A839DVY7"/>
<dbReference type="RefSeq" id="WP_182544108.1">
    <property type="nucleotide sequence ID" value="NZ_JACGWZ010000002.1"/>
</dbReference>
<comment type="caution">
    <text evidence="4">The sequence shown here is derived from an EMBL/GenBank/DDBJ whole genome shotgun (WGS) entry which is preliminary data.</text>
</comment>
<reference evidence="4 5" key="1">
    <citation type="submission" date="2020-07" db="EMBL/GenBank/DDBJ databases">
        <title>Sequencing the genomes of 1000 actinobacteria strains.</title>
        <authorList>
            <person name="Klenk H.-P."/>
        </authorList>
    </citation>
    <scope>NUCLEOTIDE SEQUENCE [LARGE SCALE GENOMIC DNA]</scope>
    <source>
        <strain evidence="4 5">DSM 45975</strain>
    </source>
</reference>
<feature type="domain" description="FHA" evidence="3">
    <location>
        <begin position="64"/>
        <end position="113"/>
    </location>
</feature>
<dbReference type="Pfam" id="PF00498">
    <property type="entry name" value="FHA"/>
    <property type="match status" value="1"/>
</dbReference>
<gene>
    <name evidence="4" type="ORF">FHX42_002276</name>
</gene>
<dbReference type="SMART" id="SM00240">
    <property type="entry name" value="FHA"/>
    <property type="match status" value="1"/>
</dbReference>
<proteinExistence type="predicted"/>
<evidence type="ECO:0000313" key="5">
    <source>
        <dbReference type="Proteomes" id="UP000569329"/>
    </source>
</evidence>
<evidence type="ECO:0000256" key="2">
    <source>
        <dbReference type="SAM" id="MobiDB-lite"/>
    </source>
</evidence>
<protein>
    <submittedName>
        <fullName evidence="4">PSer/pThr/pTyr-binding forkhead associated (FHA) protein</fullName>
    </submittedName>
</protein>
<dbReference type="Gene3D" id="2.60.200.20">
    <property type="match status" value="1"/>
</dbReference>
<dbReference type="EMBL" id="JACGWZ010000002">
    <property type="protein sequence ID" value="MBA8824929.1"/>
    <property type="molecule type" value="Genomic_DNA"/>
</dbReference>
<dbReference type="Proteomes" id="UP000569329">
    <property type="component" value="Unassembled WGS sequence"/>
</dbReference>
<name>A0A839DVY7_9PSEU</name>
<organism evidence="4 5">
    <name type="scientific">Halosaccharopolyspora lacisalsi</name>
    <dbReference type="NCBI Taxonomy" id="1000566"/>
    <lineage>
        <taxon>Bacteria</taxon>
        <taxon>Bacillati</taxon>
        <taxon>Actinomycetota</taxon>
        <taxon>Actinomycetes</taxon>
        <taxon>Pseudonocardiales</taxon>
        <taxon>Pseudonocardiaceae</taxon>
        <taxon>Halosaccharopolyspora</taxon>
    </lineage>
</organism>
<sequence>MNDTGIDVTGPVQEAHQPPTPLTQESETVAAPAPRALPNTTRAELVPTRGDRTGTGITLANNRTTIGRARDCDIVLDDVTISRHHAELHHTDRDHTLVDIGALNGTYLNRHPLTQQTELVDGDEIWIGKARFTFHRPARLHDAHETAGH</sequence>
<dbReference type="CDD" id="cd00060">
    <property type="entry name" value="FHA"/>
    <property type="match status" value="1"/>
</dbReference>
<keyword evidence="5" id="KW-1185">Reference proteome</keyword>